<name>A0A0D7BX77_9AGAR</name>
<proteinExistence type="predicted"/>
<dbReference type="OrthoDB" id="2867843at2759"/>
<dbReference type="Proteomes" id="UP000054007">
    <property type="component" value="Unassembled WGS sequence"/>
</dbReference>
<protein>
    <submittedName>
        <fullName evidence="1">Uncharacterized protein</fullName>
    </submittedName>
</protein>
<accession>A0A0D7BX77</accession>
<evidence type="ECO:0000313" key="2">
    <source>
        <dbReference type="Proteomes" id="UP000054007"/>
    </source>
</evidence>
<organism evidence="1 2">
    <name type="scientific">Cylindrobasidium torrendii FP15055 ss-10</name>
    <dbReference type="NCBI Taxonomy" id="1314674"/>
    <lineage>
        <taxon>Eukaryota</taxon>
        <taxon>Fungi</taxon>
        <taxon>Dikarya</taxon>
        <taxon>Basidiomycota</taxon>
        <taxon>Agaricomycotina</taxon>
        <taxon>Agaricomycetes</taxon>
        <taxon>Agaricomycetidae</taxon>
        <taxon>Agaricales</taxon>
        <taxon>Marasmiineae</taxon>
        <taxon>Physalacriaceae</taxon>
        <taxon>Cylindrobasidium</taxon>
    </lineage>
</organism>
<evidence type="ECO:0000313" key="1">
    <source>
        <dbReference type="EMBL" id="KIY74236.1"/>
    </source>
</evidence>
<gene>
    <name evidence="1" type="ORF">CYLTODRAFT_448001</name>
</gene>
<dbReference type="STRING" id="1314674.A0A0D7BX77"/>
<dbReference type="AlphaFoldDB" id="A0A0D7BX77"/>
<reference evidence="1 2" key="1">
    <citation type="journal article" date="2015" name="Fungal Genet. Biol.">
        <title>Evolution of novel wood decay mechanisms in Agaricales revealed by the genome sequences of Fistulina hepatica and Cylindrobasidium torrendii.</title>
        <authorList>
            <person name="Floudas D."/>
            <person name="Held B.W."/>
            <person name="Riley R."/>
            <person name="Nagy L.G."/>
            <person name="Koehler G."/>
            <person name="Ransdell A.S."/>
            <person name="Younus H."/>
            <person name="Chow J."/>
            <person name="Chiniquy J."/>
            <person name="Lipzen A."/>
            <person name="Tritt A."/>
            <person name="Sun H."/>
            <person name="Haridas S."/>
            <person name="LaButti K."/>
            <person name="Ohm R.A."/>
            <person name="Kues U."/>
            <person name="Blanchette R.A."/>
            <person name="Grigoriev I.V."/>
            <person name="Minto R.E."/>
            <person name="Hibbett D.S."/>
        </authorList>
    </citation>
    <scope>NUCLEOTIDE SEQUENCE [LARGE SCALE GENOMIC DNA]</scope>
    <source>
        <strain evidence="1 2">FP15055 ss-10</strain>
    </source>
</reference>
<keyword evidence="2" id="KW-1185">Reference proteome</keyword>
<dbReference type="EMBL" id="KN880431">
    <property type="protein sequence ID" value="KIY74236.1"/>
    <property type="molecule type" value="Genomic_DNA"/>
</dbReference>
<sequence length="243" mass="27790">MASTGYPTLANTEKHTLDDFHEALGLLSEELAKQPIPSREPLVLITSGDFLSMQLFHNRQTSEDLDYVLVNETHAPYLQQAFTHVCHELGWPNNWLSGNMSITCPTGDARDVWVKEAIHQNIIVYASDHLKIYAAKLQWCIASKMSRMASYNPGANLLSRGITNNNAFEPAYQAKRDADVDDIAHMLKMVLDKRRRGWFGKMRTALTRGEIRSWQQDGYPITDKTFEAVKEHYVVLYRKSPYQ</sequence>